<dbReference type="PROSITE" id="PS00211">
    <property type="entry name" value="ABC_TRANSPORTER_1"/>
    <property type="match status" value="1"/>
</dbReference>
<accession>A0A098S1F5</accession>
<keyword evidence="2 7" id="KW-0812">Transmembrane</keyword>
<dbReference type="SMART" id="SM00382">
    <property type="entry name" value="AAA"/>
    <property type="match status" value="1"/>
</dbReference>
<dbReference type="Proteomes" id="UP000029736">
    <property type="component" value="Unassembled WGS sequence"/>
</dbReference>
<dbReference type="STRING" id="1524460.IX84_22470"/>
<protein>
    <submittedName>
        <fullName evidence="10">Multidrug ABC transporter ATPase</fullName>
    </submittedName>
</protein>
<feature type="transmembrane region" description="Helical" evidence="7">
    <location>
        <begin position="36"/>
        <end position="59"/>
    </location>
</feature>
<dbReference type="GO" id="GO:0015421">
    <property type="term" value="F:ABC-type oligopeptide transporter activity"/>
    <property type="evidence" value="ECO:0007669"/>
    <property type="project" value="TreeGrafter"/>
</dbReference>
<dbReference type="OrthoDB" id="9780296at2"/>
<dbReference type="GO" id="GO:0005886">
    <property type="term" value="C:plasma membrane"/>
    <property type="evidence" value="ECO:0007669"/>
    <property type="project" value="UniProtKB-SubCell"/>
</dbReference>
<dbReference type="InterPro" id="IPR027417">
    <property type="entry name" value="P-loop_NTPase"/>
</dbReference>
<dbReference type="CDD" id="cd18576">
    <property type="entry name" value="ABC_6TM_bac_exporter_ABCB8_10_like"/>
    <property type="match status" value="1"/>
</dbReference>
<dbReference type="Pfam" id="PF00664">
    <property type="entry name" value="ABC_membrane"/>
    <property type="match status" value="1"/>
</dbReference>
<dbReference type="FunFam" id="3.40.50.300:FF:000218">
    <property type="entry name" value="Multidrug ABC transporter ATP-binding protein"/>
    <property type="match status" value="1"/>
</dbReference>
<comment type="subcellular location">
    <subcellularLocation>
        <location evidence="1">Cell membrane</location>
        <topology evidence="1">Multi-pass membrane protein</topology>
    </subcellularLocation>
</comment>
<dbReference type="InterPro" id="IPR003593">
    <property type="entry name" value="AAA+_ATPase"/>
</dbReference>
<dbReference type="Gene3D" id="1.20.1560.10">
    <property type="entry name" value="ABC transporter type 1, transmembrane domain"/>
    <property type="match status" value="1"/>
</dbReference>
<proteinExistence type="predicted"/>
<dbReference type="EMBL" id="JPOS01000081">
    <property type="protein sequence ID" value="KGE86199.1"/>
    <property type="molecule type" value="Genomic_DNA"/>
</dbReference>
<reference evidence="10 11" key="1">
    <citation type="journal article" date="2014" name="Int. J. Syst. Evol. Microbiol.">
        <title>Phaeodactylibacter xiamenensis gen. nov., sp. nov., a member of the family Saprospiraceae isolated from the marine alga Phaeodactylum tricornutum.</title>
        <authorList>
            <person name="Chen Z.Jr."/>
            <person name="Lei X."/>
            <person name="Lai Q."/>
            <person name="Li Y."/>
            <person name="Zhang B."/>
            <person name="Zhang J."/>
            <person name="Zhang H."/>
            <person name="Yang L."/>
            <person name="Zheng W."/>
            <person name="Tian Y."/>
            <person name="Yu Z."/>
            <person name="Xu H.Jr."/>
            <person name="Zheng T."/>
        </authorList>
    </citation>
    <scope>NUCLEOTIDE SEQUENCE [LARGE SCALE GENOMIC DNA]</scope>
    <source>
        <strain evidence="10 11">KD52</strain>
    </source>
</reference>
<comment type="caution">
    <text evidence="10">The sequence shown here is derived from an EMBL/GenBank/DDBJ whole genome shotgun (WGS) entry which is preliminary data.</text>
</comment>
<feature type="transmembrane region" description="Helical" evidence="7">
    <location>
        <begin position="295"/>
        <end position="317"/>
    </location>
</feature>
<dbReference type="SUPFAM" id="SSF90123">
    <property type="entry name" value="ABC transporter transmembrane region"/>
    <property type="match status" value="1"/>
</dbReference>
<dbReference type="GO" id="GO:0016887">
    <property type="term" value="F:ATP hydrolysis activity"/>
    <property type="evidence" value="ECO:0007669"/>
    <property type="project" value="InterPro"/>
</dbReference>
<evidence type="ECO:0000256" key="1">
    <source>
        <dbReference type="ARBA" id="ARBA00004651"/>
    </source>
</evidence>
<dbReference type="InterPro" id="IPR011527">
    <property type="entry name" value="ABC1_TM_dom"/>
</dbReference>
<sequence>MSRRKSGADDAPKVRLTREKLAAAAKIFRFIHPYRFAFGFGLVLLFVSSITFMVFPYLSGLMVDIASGEKEMPYSLVDVGWILAAILVIQGAVSYFRIYLFSIVSEKGIADVRRALYEKLISMPMSFFEHARVGELVSRLTADVEKLYNAFSITLAEFLRQIIILLAGIIFLAFRAPQLSLIMLATFPVVIIGAMFFGRFIRKLSKERQEELAESNNILNETMQAIQAVKAFTNELFESVRYGKRINQVVGMSLKYARWRALFSVFIVTFLFGALFFIIWQGAMMVQNGTMSVGVLIEFVAYTAIIGASIAGLGNFYTELLGAIGATERIREILLENQEIDIQNAAHIPDIPVKGHIEYKNVRFRYPTRPDIEVLKDMSFQVEPGQKVALVGTSGAGKSTIVQLLLRFYNIDEGDILVDGQPISSFNTTAYRRNIAIVPQEVILFGGSIRENILYGNPNAAEEAIIEAAKKANAWDFIQTFPEGLDTLVGERGVKLSGGQRQRIAIARAILKDPAILLLDEATSSLDAESEKVVQDALATLMEGRTSIIIAHRLATIRDVDQIFVIENGQIIEQGTHTELSQQEEGAYNTLAKLQFEPI</sequence>
<name>A0A098S1F5_9BACT</name>
<dbReference type="AlphaFoldDB" id="A0A098S1F5"/>
<evidence type="ECO:0000259" key="9">
    <source>
        <dbReference type="PROSITE" id="PS50929"/>
    </source>
</evidence>
<feature type="transmembrane region" description="Helical" evidence="7">
    <location>
        <begin position="180"/>
        <end position="201"/>
    </location>
</feature>
<feature type="transmembrane region" description="Helical" evidence="7">
    <location>
        <begin position="79"/>
        <end position="100"/>
    </location>
</feature>
<dbReference type="PANTHER" id="PTHR43394:SF1">
    <property type="entry name" value="ATP-BINDING CASSETTE SUB-FAMILY B MEMBER 10, MITOCHONDRIAL"/>
    <property type="match status" value="1"/>
</dbReference>
<dbReference type="GO" id="GO:0005524">
    <property type="term" value="F:ATP binding"/>
    <property type="evidence" value="ECO:0007669"/>
    <property type="project" value="UniProtKB-KW"/>
</dbReference>
<feature type="domain" description="ABC transporter" evidence="8">
    <location>
        <begin position="357"/>
        <end position="593"/>
    </location>
</feature>
<keyword evidence="3" id="KW-0547">Nucleotide-binding</keyword>
<evidence type="ECO:0000259" key="8">
    <source>
        <dbReference type="PROSITE" id="PS50893"/>
    </source>
</evidence>
<dbReference type="PANTHER" id="PTHR43394">
    <property type="entry name" value="ATP-DEPENDENT PERMEASE MDL1, MITOCHONDRIAL"/>
    <property type="match status" value="1"/>
</dbReference>
<dbReference type="InterPro" id="IPR036640">
    <property type="entry name" value="ABC1_TM_sf"/>
</dbReference>
<evidence type="ECO:0000256" key="7">
    <source>
        <dbReference type="SAM" id="Phobius"/>
    </source>
</evidence>
<evidence type="ECO:0000256" key="5">
    <source>
        <dbReference type="ARBA" id="ARBA00022989"/>
    </source>
</evidence>
<evidence type="ECO:0000256" key="6">
    <source>
        <dbReference type="ARBA" id="ARBA00023136"/>
    </source>
</evidence>
<evidence type="ECO:0000313" key="11">
    <source>
        <dbReference type="Proteomes" id="UP000029736"/>
    </source>
</evidence>
<keyword evidence="6 7" id="KW-0472">Membrane</keyword>
<dbReference type="Pfam" id="PF00005">
    <property type="entry name" value="ABC_tran"/>
    <property type="match status" value="1"/>
</dbReference>
<gene>
    <name evidence="10" type="ORF">IX84_22470</name>
</gene>
<feature type="transmembrane region" description="Helical" evidence="7">
    <location>
        <begin position="261"/>
        <end position="283"/>
    </location>
</feature>
<feature type="transmembrane region" description="Helical" evidence="7">
    <location>
        <begin position="147"/>
        <end position="174"/>
    </location>
</feature>
<keyword evidence="11" id="KW-1185">Reference proteome</keyword>
<feature type="domain" description="ABC transmembrane type-1" evidence="9">
    <location>
        <begin position="40"/>
        <end position="322"/>
    </location>
</feature>
<evidence type="ECO:0000256" key="3">
    <source>
        <dbReference type="ARBA" id="ARBA00022741"/>
    </source>
</evidence>
<dbReference type="InterPro" id="IPR003439">
    <property type="entry name" value="ABC_transporter-like_ATP-bd"/>
</dbReference>
<dbReference type="InterPro" id="IPR039421">
    <property type="entry name" value="Type_1_exporter"/>
</dbReference>
<evidence type="ECO:0000256" key="2">
    <source>
        <dbReference type="ARBA" id="ARBA00022692"/>
    </source>
</evidence>
<dbReference type="CDD" id="cd03249">
    <property type="entry name" value="ABC_MTABC3_MDL1_MDL2"/>
    <property type="match status" value="1"/>
</dbReference>
<evidence type="ECO:0000313" key="10">
    <source>
        <dbReference type="EMBL" id="KGE86199.1"/>
    </source>
</evidence>
<evidence type="ECO:0000256" key="4">
    <source>
        <dbReference type="ARBA" id="ARBA00022840"/>
    </source>
</evidence>
<keyword evidence="4" id="KW-0067">ATP-binding</keyword>
<dbReference type="RefSeq" id="WP_044225624.1">
    <property type="nucleotide sequence ID" value="NZ_JBKAGJ010000013.1"/>
</dbReference>
<dbReference type="GO" id="GO:0090374">
    <property type="term" value="P:oligopeptide export from mitochondrion"/>
    <property type="evidence" value="ECO:0007669"/>
    <property type="project" value="TreeGrafter"/>
</dbReference>
<dbReference type="PROSITE" id="PS50893">
    <property type="entry name" value="ABC_TRANSPORTER_2"/>
    <property type="match status" value="1"/>
</dbReference>
<dbReference type="Gene3D" id="3.40.50.300">
    <property type="entry name" value="P-loop containing nucleotide triphosphate hydrolases"/>
    <property type="match status" value="1"/>
</dbReference>
<dbReference type="PROSITE" id="PS50929">
    <property type="entry name" value="ABC_TM1F"/>
    <property type="match status" value="1"/>
</dbReference>
<dbReference type="InterPro" id="IPR017871">
    <property type="entry name" value="ABC_transporter-like_CS"/>
</dbReference>
<organism evidence="10 11">
    <name type="scientific">Phaeodactylibacter xiamenensis</name>
    <dbReference type="NCBI Taxonomy" id="1524460"/>
    <lineage>
        <taxon>Bacteria</taxon>
        <taxon>Pseudomonadati</taxon>
        <taxon>Bacteroidota</taxon>
        <taxon>Saprospiria</taxon>
        <taxon>Saprospirales</taxon>
        <taxon>Haliscomenobacteraceae</taxon>
        <taxon>Phaeodactylibacter</taxon>
    </lineage>
</organism>
<keyword evidence="5 7" id="KW-1133">Transmembrane helix</keyword>
<dbReference type="SUPFAM" id="SSF52540">
    <property type="entry name" value="P-loop containing nucleoside triphosphate hydrolases"/>
    <property type="match status" value="1"/>
</dbReference>